<gene>
    <name evidence="2" type="ORF">COU49_00310</name>
</gene>
<evidence type="ECO:0000313" key="2">
    <source>
        <dbReference type="EMBL" id="PIR68586.1"/>
    </source>
</evidence>
<proteinExistence type="predicted"/>
<reference evidence="3" key="1">
    <citation type="submission" date="2017-09" db="EMBL/GenBank/DDBJ databases">
        <title>Depth-based differentiation of microbial function through sediment-hosted aquifers and enrichment of novel symbionts in the deep terrestrial subsurface.</title>
        <authorList>
            <person name="Probst A.J."/>
            <person name="Ladd B."/>
            <person name="Jarett J.K."/>
            <person name="Geller-Mcgrath D.E."/>
            <person name="Sieber C.M.K."/>
            <person name="Emerson J.B."/>
            <person name="Anantharaman K."/>
            <person name="Thomas B.C."/>
            <person name="Malmstrom R."/>
            <person name="Stieglmeier M."/>
            <person name="Klingl A."/>
            <person name="Woyke T."/>
            <person name="Ryan C.M."/>
            <person name="Banfield J.F."/>
        </authorList>
    </citation>
    <scope>NUCLEOTIDE SEQUENCE [LARGE SCALE GENOMIC DNA]</scope>
</reference>
<dbReference type="Proteomes" id="UP000230094">
    <property type="component" value="Unassembled WGS sequence"/>
</dbReference>
<sequence length="119" mass="13953">MKSQRNIKTFTITKPWGKFEQFTHNETTTVKILSIKPNSSLSLQYHNQREELWYIISGHPILTIGEKKINAQPGEEFMINVLEKHRIETKDDAVQILEISYGDFDEEDIIRIEDNYGRA</sequence>
<protein>
    <submittedName>
        <fullName evidence="2">Mannose-6-phosphate isomerase</fullName>
    </submittedName>
</protein>
<dbReference type="GO" id="GO:0009298">
    <property type="term" value="P:GDP-mannose biosynthetic process"/>
    <property type="evidence" value="ECO:0007669"/>
    <property type="project" value="TreeGrafter"/>
</dbReference>
<dbReference type="GO" id="GO:0004475">
    <property type="term" value="F:mannose-1-phosphate guanylyltransferase (GTP) activity"/>
    <property type="evidence" value="ECO:0007669"/>
    <property type="project" value="TreeGrafter"/>
</dbReference>
<dbReference type="InterPro" id="IPR001538">
    <property type="entry name" value="Man6P_isomerase-2_C"/>
</dbReference>
<dbReference type="InterPro" id="IPR011051">
    <property type="entry name" value="RmlC_Cupin_sf"/>
</dbReference>
<dbReference type="EMBL" id="PFCQ01000002">
    <property type="protein sequence ID" value="PIR68586.1"/>
    <property type="molecule type" value="Genomic_DNA"/>
</dbReference>
<organism evidence="2 3">
    <name type="scientific">Candidatus Nomurabacteria bacterium CG10_big_fil_rev_8_21_14_0_10_35_16</name>
    <dbReference type="NCBI Taxonomy" id="1974731"/>
    <lineage>
        <taxon>Bacteria</taxon>
        <taxon>Candidatus Nomuraibacteriota</taxon>
    </lineage>
</organism>
<comment type="caution">
    <text evidence="2">The sequence shown here is derived from an EMBL/GenBank/DDBJ whole genome shotgun (WGS) entry which is preliminary data.</text>
</comment>
<dbReference type="AlphaFoldDB" id="A0A2H0TC39"/>
<dbReference type="GO" id="GO:0016853">
    <property type="term" value="F:isomerase activity"/>
    <property type="evidence" value="ECO:0007669"/>
    <property type="project" value="UniProtKB-KW"/>
</dbReference>
<accession>A0A2H0TC39</accession>
<feature type="domain" description="Mannose-6-phosphate isomerase type II C-terminal" evidence="1">
    <location>
        <begin position="10"/>
        <end position="114"/>
    </location>
</feature>
<evidence type="ECO:0000259" key="1">
    <source>
        <dbReference type="Pfam" id="PF01050"/>
    </source>
</evidence>
<dbReference type="Gene3D" id="2.60.120.10">
    <property type="entry name" value="Jelly Rolls"/>
    <property type="match status" value="1"/>
</dbReference>
<dbReference type="GO" id="GO:0005976">
    <property type="term" value="P:polysaccharide metabolic process"/>
    <property type="evidence" value="ECO:0007669"/>
    <property type="project" value="InterPro"/>
</dbReference>
<keyword evidence="2" id="KW-0413">Isomerase</keyword>
<dbReference type="CDD" id="cd02213">
    <property type="entry name" value="cupin_PMI_typeII_C"/>
    <property type="match status" value="1"/>
</dbReference>
<evidence type="ECO:0000313" key="3">
    <source>
        <dbReference type="Proteomes" id="UP000230094"/>
    </source>
</evidence>
<dbReference type="PANTHER" id="PTHR46390">
    <property type="entry name" value="MANNOSE-1-PHOSPHATE GUANYLYLTRANSFERASE"/>
    <property type="match status" value="1"/>
</dbReference>
<name>A0A2H0TC39_9BACT</name>
<dbReference type="SUPFAM" id="SSF51182">
    <property type="entry name" value="RmlC-like cupins"/>
    <property type="match status" value="1"/>
</dbReference>
<dbReference type="InterPro" id="IPR051161">
    <property type="entry name" value="Mannose-6P_isomerase_type2"/>
</dbReference>
<dbReference type="PANTHER" id="PTHR46390:SF1">
    <property type="entry name" value="MANNOSE-1-PHOSPHATE GUANYLYLTRANSFERASE"/>
    <property type="match status" value="1"/>
</dbReference>
<dbReference type="Pfam" id="PF01050">
    <property type="entry name" value="MannoseP_isomer"/>
    <property type="match status" value="1"/>
</dbReference>
<dbReference type="InterPro" id="IPR014710">
    <property type="entry name" value="RmlC-like_jellyroll"/>
</dbReference>